<evidence type="ECO:0000313" key="3">
    <source>
        <dbReference type="Proteomes" id="UP000011668"/>
    </source>
</evidence>
<keyword evidence="3" id="KW-1185">Reference proteome</keyword>
<organism evidence="2 3">
    <name type="scientific">Thanatephorus cucumeris (strain AG1-IA)</name>
    <name type="common">Rice sheath blight fungus</name>
    <name type="synonym">Rhizoctonia solani</name>
    <dbReference type="NCBI Taxonomy" id="983506"/>
    <lineage>
        <taxon>Eukaryota</taxon>
        <taxon>Fungi</taxon>
        <taxon>Dikarya</taxon>
        <taxon>Basidiomycota</taxon>
        <taxon>Agaricomycotina</taxon>
        <taxon>Agaricomycetes</taxon>
        <taxon>Cantharellales</taxon>
        <taxon>Ceratobasidiaceae</taxon>
        <taxon>Rhizoctonia</taxon>
        <taxon>Rhizoctonia solani AG-1</taxon>
    </lineage>
</organism>
<dbReference type="STRING" id="983506.L8WY33"/>
<name>L8WY33_THACA</name>
<sequence>MVDELAKGCAEVCEVAAGATTRGAQVDGVSVRAGGGEDPKNEGEIAEKQRELARECTWPSQEDTFQTAGSTSGNIRGDTGQEGFRQGISLCLLRIRPEHEAQAQERAGVVIECKVNGIDVEILDIGFFDDNQLLVIIRTRDLNTMSKGRAHIGMIYYRELGWTEDVWGGQEVVSREGLIEVVMHYHETDRVRGGAFSR</sequence>
<dbReference type="EMBL" id="AFRT01001005">
    <property type="protein sequence ID" value="ELU41683.1"/>
    <property type="molecule type" value="Genomic_DNA"/>
</dbReference>
<gene>
    <name evidence="2" type="ORF">AG1IA_04306</name>
</gene>
<dbReference type="OrthoDB" id="3204655at2759"/>
<proteinExistence type="predicted"/>
<dbReference type="HOGENOM" id="CLU_1378965_0_0_1"/>
<feature type="region of interest" description="Disordered" evidence="1">
    <location>
        <begin position="59"/>
        <end position="80"/>
    </location>
</feature>
<protein>
    <submittedName>
        <fullName evidence="2">Uncharacterized protein</fullName>
    </submittedName>
</protein>
<evidence type="ECO:0000313" key="2">
    <source>
        <dbReference type="EMBL" id="ELU41683.1"/>
    </source>
</evidence>
<comment type="caution">
    <text evidence="2">The sequence shown here is derived from an EMBL/GenBank/DDBJ whole genome shotgun (WGS) entry which is preliminary data.</text>
</comment>
<feature type="compositionally biased region" description="Polar residues" evidence="1">
    <location>
        <begin position="59"/>
        <end position="74"/>
    </location>
</feature>
<accession>L8WY33</accession>
<dbReference type="AlphaFoldDB" id="L8WY33"/>
<dbReference type="Proteomes" id="UP000011668">
    <property type="component" value="Unassembled WGS sequence"/>
</dbReference>
<reference evidence="2 3" key="1">
    <citation type="journal article" date="2013" name="Nat. Commun.">
        <title>The evolution and pathogenic mechanisms of the rice sheath blight pathogen.</title>
        <authorList>
            <person name="Zheng A."/>
            <person name="Lin R."/>
            <person name="Xu L."/>
            <person name="Qin P."/>
            <person name="Tang C."/>
            <person name="Ai P."/>
            <person name="Zhang D."/>
            <person name="Liu Y."/>
            <person name="Sun Z."/>
            <person name="Feng H."/>
            <person name="Wang Y."/>
            <person name="Chen Y."/>
            <person name="Liang X."/>
            <person name="Fu R."/>
            <person name="Li Q."/>
            <person name="Zhang J."/>
            <person name="Yu X."/>
            <person name="Xie Z."/>
            <person name="Ding L."/>
            <person name="Guan P."/>
            <person name="Tang J."/>
            <person name="Liang Y."/>
            <person name="Wang S."/>
            <person name="Deng Q."/>
            <person name="Li S."/>
            <person name="Zhu J."/>
            <person name="Wang L."/>
            <person name="Liu H."/>
            <person name="Li P."/>
        </authorList>
    </citation>
    <scope>NUCLEOTIDE SEQUENCE [LARGE SCALE GENOMIC DNA]</scope>
    <source>
        <strain evidence="3">AG-1 IA</strain>
    </source>
</reference>
<evidence type="ECO:0000256" key="1">
    <source>
        <dbReference type="SAM" id="MobiDB-lite"/>
    </source>
</evidence>